<evidence type="ECO:0000313" key="2">
    <source>
        <dbReference type="EMBL" id="OBZ73963.1"/>
    </source>
</evidence>
<sequence length="552" mass="60691">MQAPSNAEFFLKLSGVNRDRFAERMLKVGEETIPILFGAFDDAKKFEATARRFLECVAVLRLHGSKEYLEWVEFNVGQVQSLARNIVDRSWLAWGRELVPHLVEEEEVEEEFVRRMGMLEPSNEGSGSSFRMQTLTLQDADVKMHEEPKAENPRSMSGAGDGDGIASKDKSPSPREPVTKKRRTDGRVTLVGSTDPPEIVKAALSNDRIASDRLTFINQGWTMLFSEDRSGKLTPNICPGMMGLRLDAAVELDHVEGACDRCWNDNRALICAIKPTERVCFRCKDGKFGCVWSGQSRDARYTDQKKQTRSRTAAAKEAKKDQDAPIIPTIKIPPMRSASGVDASAVRKLPPLPFVLIETTSQTSKSSVRSSRETKNLPPRADEAPSSSPVSTKVATKRGRKGKKLDKGKEKATSQSVEDSILGTASSVVTSPLDSGLPSAFTPPSINTPFFPLLLLRDPCHCLALHKLALQGTPFSSFFLFVALPYREPRASSQSCRSCREDAIRSLGTPSSSSANRSRHEGKRTGRNSGGNGFARASGWRGPSWLGRCVSL</sequence>
<feature type="region of interest" description="Disordered" evidence="1">
    <location>
        <begin position="299"/>
        <end position="338"/>
    </location>
</feature>
<feature type="compositionally biased region" description="Basic and acidic residues" evidence="1">
    <location>
        <begin position="370"/>
        <end position="383"/>
    </location>
</feature>
<evidence type="ECO:0000256" key="1">
    <source>
        <dbReference type="SAM" id="MobiDB-lite"/>
    </source>
</evidence>
<reference evidence="2 3" key="1">
    <citation type="submission" date="2016-03" db="EMBL/GenBank/DDBJ databases">
        <title>Whole genome sequencing of Grifola frondosa 9006-11.</title>
        <authorList>
            <person name="Min B."/>
            <person name="Park H."/>
            <person name="Kim J.-G."/>
            <person name="Cho H."/>
            <person name="Oh Y.-L."/>
            <person name="Kong W.-S."/>
            <person name="Choi I.-G."/>
        </authorList>
    </citation>
    <scope>NUCLEOTIDE SEQUENCE [LARGE SCALE GENOMIC DNA]</scope>
    <source>
        <strain evidence="2 3">9006-11</strain>
    </source>
</reference>
<feature type="region of interest" description="Disordered" evidence="1">
    <location>
        <begin position="360"/>
        <end position="418"/>
    </location>
</feature>
<feature type="compositionally biased region" description="Low complexity" evidence="1">
    <location>
        <begin position="360"/>
        <end position="369"/>
    </location>
</feature>
<feature type="compositionally biased region" description="Polar residues" evidence="1">
    <location>
        <begin position="385"/>
        <end position="394"/>
    </location>
</feature>
<proteinExistence type="predicted"/>
<accession>A0A1C7MAM8</accession>
<dbReference type="Proteomes" id="UP000092993">
    <property type="component" value="Unassembled WGS sequence"/>
</dbReference>
<feature type="region of interest" description="Disordered" evidence="1">
    <location>
        <begin position="145"/>
        <end position="193"/>
    </location>
</feature>
<dbReference type="EMBL" id="LUGG01000006">
    <property type="protein sequence ID" value="OBZ73963.1"/>
    <property type="molecule type" value="Genomic_DNA"/>
</dbReference>
<protein>
    <submittedName>
        <fullName evidence="2">Uncharacterized protein</fullName>
    </submittedName>
</protein>
<organism evidence="2 3">
    <name type="scientific">Grifola frondosa</name>
    <name type="common">Maitake</name>
    <name type="synonym">Polyporus frondosus</name>
    <dbReference type="NCBI Taxonomy" id="5627"/>
    <lineage>
        <taxon>Eukaryota</taxon>
        <taxon>Fungi</taxon>
        <taxon>Dikarya</taxon>
        <taxon>Basidiomycota</taxon>
        <taxon>Agaricomycotina</taxon>
        <taxon>Agaricomycetes</taxon>
        <taxon>Polyporales</taxon>
        <taxon>Grifolaceae</taxon>
        <taxon>Grifola</taxon>
    </lineage>
</organism>
<feature type="compositionally biased region" description="Basic residues" evidence="1">
    <location>
        <begin position="395"/>
        <end position="404"/>
    </location>
</feature>
<feature type="region of interest" description="Disordered" evidence="1">
    <location>
        <begin position="505"/>
        <end position="536"/>
    </location>
</feature>
<comment type="caution">
    <text evidence="2">The sequence shown here is derived from an EMBL/GenBank/DDBJ whole genome shotgun (WGS) entry which is preliminary data.</text>
</comment>
<feature type="compositionally biased region" description="Basic and acidic residues" evidence="1">
    <location>
        <begin position="314"/>
        <end position="323"/>
    </location>
</feature>
<name>A0A1C7MAM8_GRIFR</name>
<keyword evidence="3" id="KW-1185">Reference proteome</keyword>
<dbReference type="AlphaFoldDB" id="A0A1C7MAM8"/>
<gene>
    <name evidence="2" type="ORF">A0H81_05908</name>
</gene>
<feature type="compositionally biased region" description="Basic and acidic residues" evidence="1">
    <location>
        <begin position="166"/>
        <end position="179"/>
    </location>
</feature>
<evidence type="ECO:0000313" key="3">
    <source>
        <dbReference type="Proteomes" id="UP000092993"/>
    </source>
</evidence>